<keyword evidence="5 7" id="KW-0408">Iron</keyword>
<keyword evidence="4" id="KW-0560">Oxidoreductase</keyword>
<evidence type="ECO:0000259" key="10">
    <source>
        <dbReference type="PROSITE" id="PS50998"/>
    </source>
</evidence>
<keyword evidence="12 13" id="KW-0472">Membrane</keyword>
<dbReference type="GO" id="GO:0008199">
    <property type="term" value="F:ferric iron binding"/>
    <property type="evidence" value="ECO:0007669"/>
    <property type="project" value="InterPro"/>
</dbReference>
<keyword evidence="2 8" id="KW-0409">Iron storage</keyword>
<dbReference type="Proteomes" id="UP000000715">
    <property type="component" value="Unplaced"/>
</dbReference>
<dbReference type="OrthoDB" id="186462at2759"/>
<dbReference type="Gene3D" id="4.10.740.10">
    <property type="entry name" value="Coagulation Factor IX"/>
    <property type="match status" value="1"/>
</dbReference>
<evidence type="ECO:0000256" key="5">
    <source>
        <dbReference type="ARBA" id="ARBA00023004"/>
    </source>
</evidence>
<proteinExistence type="inferred from homology"/>
<feature type="domain" description="Gla" evidence="10">
    <location>
        <begin position="20"/>
        <end position="66"/>
    </location>
</feature>
<dbReference type="InterPro" id="IPR017857">
    <property type="entry name" value="Coagulation_fac-like_Gla_dom"/>
</dbReference>
<sequence>MGKIFLTGEKANSVLKRYPRANGLFEEIRQGNIDRECKEEICTFEEAREAFENTEKTLGNLRGHHRRRPRRCPPRSPRLRATFAFALVPGPPAMATPQLSQVRQNYHPDCEAAVNSQISLELYASYVYLSMAFYFDRDDVALKHFARFFMRRSRKETQHAEKLMELQNQRGGRLRLRDIKKPDRDDWEGGLTAMESALHLEKSVNQSLLDLHQLATDKNDAQLCDFLESHYLHQQVEAIKELGGYVTSLRKMRAPEDGLAEYLFDKLTLGDSDKKY</sequence>
<dbReference type="PANTHER" id="PTHR11431:SF97">
    <property type="entry name" value="FERRITIN HEAVY POLYPEPTIDE-LIKE 17-RELATED"/>
    <property type="match status" value="1"/>
</dbReference>
<dbReference type="GO" id="GO:0004322">
    <property type="term" value="F:ferroxidase activity"/>
    <property type="evidence" value="ECO:0007669"/>
    <property type="project" value="UniProtKB-ARBA"/>
</dbReference>
<evidence type="ECO:0000256" key="1">
    <source>
        <dbReference type="ARBA" id="ARBA00007513"/>
    </source>
</evidence>
<dbReference type="Pfam" id="PF00210">
    <property type="entry name" value="Ferritin"/>
    <property type="match status" value="1"/>
</dbReference>
<dbReference type="PROSITE" id="PS50998">
    <property type="entry name" value="GLA_2"/>
    <property type="match status" value="1"/>
</dbReference>
<dbReference type="GO" id="GO:0006826">
    <property type="term" value="P:iron ion transport"/>
    <property type="evidence" value="ECO:0007669"/>
    <property type="project" value="InterPro"/>
</dbReference>
<dbReference type="Pfam" id="PF00594">
    <property type="entry name" value="Gla"/>
    <property type="match status" value="1"/>
</dbReference>
<dbReference type="InterPro" id="IPR014034">
    <property type="entry name" value="Ferritin_CS"/>
</dbReference>
<organism evidence="11 13">
    <name type="scientific">Mustela putorius furo</name>
    <name type="common">European domestic ferret</name>
    <name type="synonym">Mustela furo</name>
    <dbReference type="NCBI Taxonomy" id="9669"/>
    <lineage>
        <taxon>Eukaryota</taxon>
        <taxon>Metazoa</taxon>
        <taxon>Chordata</taxon>
        <taxon>Craniata</taxon>
        <taxon>Vertebrata</taxon>
        <taxon>Euteleostomi</taxon>
        <taxon>Mammalia</taxon>
        <taxon>Eutheria</taxon>
        <taxon>Laurasiatheria</taxon>
        <taxon>Carnivora</taxon>
        <taxon>Caniformia</taxon>
        <taxon>Musteloidea</taxon>
        <taxon>Mustelidae</taxon>
        <taxon>Mustelinae</taxon>
        <taxon>Mustela</taxon>
    </lineage>
</organism>
<dbReference type="InterPro" id="IPR009078">
    <property type="entry name" value="Ferritin-like_SF"/>
</dbReference>
<name>A0A8U0SM36_MUSPF</name>
<comment type="similarity">
    <text evidence="1 8">Belongs to the ferritin family.</text>
</comment>
<feature type="binding site" evidence="7">
    <location>
        <position position="121"/>
    </location>
    <ligand>
        <name>Fe cation</name>
        <dbReference type="ChEBI" id="CHEBI:24875"/>
        <label>1</label>
    </ligand>
</feature>
<evidence type="ECO:0000313" key="11">
    <source>
        <dbReference type="Proteomes" id="UP000000715"/>
    </source>
</evidence>
<dbReference type="CDD" id="cd01056">
    <property type="entry name" value="Euk_Ferritin"/>
    <property type="match status" value="1"/>
</dbReference>
<dbReference type="SUPFAM" id="SSF47240">
    <property type="entry name" value="Ferritin-like"/>
    <property type="match status" value="1"/>
</dbReference>
<dbReference type="PROSITE" id="PS50905">
    <property type="entry name" value="FERRITIN_LIKE"/>
    <property type="match status" value="1"/>
</dbReference>
<feature type="domain" description="Ferritin-like diiron" evidence="9">
    <location>
        <begin position="104"/>
        <end position="253"/>
    </location>
</feature>
<feature type="binding site" evidence="7">
    <location>
        <position position="159"/>
    </location>
    <ligand>
        <name>Fe cation</name>
        <dbReference type="ChEBI" id="CHEBI:24875"/>
        <label>1</label>
    </ligand>
</feature>
<evidence type="ECO:0000256" key="7">
    <source>
        <dbReference type="PIRSR" id="PIRSR601519-1"/>
    </source>
</evidence>
<dbReference type="CTD" id="5638"/>
<gene>
    <name evidence="12 13" type="primary">PRRG1</name>
</gene>
<feature type="binding site" evidence="7">
    <location>
        <position position="235"/>
    </location>
    <ligand>
        <name>Fe cation</name>
        <dbReference type="ChEBI" id="CHEBI:24875"/>
        <label>1</label>
    </ligand>
</feature>
<evidence type="ECO:0000313" key="13">
    <source>
        <dbReference type="RefSeq" id="XP_044945381.1"/>
    </source>
</evidence>
<dbReference type="GeneID" id="101677471"/>
<evidence type="ECO:0000256" key="8">
    <source>
        <dbReference type="RuleBase" id="RU361145"/>
    </source>
</evidence>
<dbReference type="PROSITE" id="PS00204">
    <property type="entry name" value="FERRITIN_2"/>
    <property type="match status" value="1"/>
</dbReference>
<dbReference type="Gene3D" id="1.20.1260.10">
    <property type="match status" value="1"/>
</dbReference>
<protein>
    <recommendedName>
        <fullName evidence="8">Ferritin</fullName>
    </recommendedName>
</protein>
<evidence type="ECO:0000256" key="6">
    <source>
        <dbReference type="ARBA" id="ARBA00023157"/>
    </source>
</evidence>
<dbReference type="GO" id="GO:0006879">
    <property type="term" value="P:intracellular iron ion homeostasis"/>
    <property type="evidence" value="ECO:0007669"/>
    <property type="project" value="UniProtKB-KW"/>
</dbReference>
<keyword evidence="6" id="KW-1015">Disulfide bond</keyword>
<dbReference type="RefSeq" id="XP_044945380.1">
    <property type="nucleotide sequence ID" value="XM_045089445.1"/>
</dbReference>
<dbReference type="SMART" id="SM00069">
    <property type="entry name" value="GLA"/>
    <property type="match status" value="1"/>
</dbReference>
<dbReference type="GO" id="GO:0005576">
    <property type="term" value="C:extracellular region"/>
    <property type="evidence" value="ECO:0007669"/>
    <property type="project" value="InterPro"/>
</dbReference>
<dbReference type="InterPro" id="IPR035972">
    <property type="entry name" value="GLA-like_dom_SF"/>
</dbReference>
<evidence type="ECO:0000256" key="3">
    <source>
        <dbReference type="ARBA" id="ARBA00022723"/>
    </source>
</evidence>
<dbReference type="PANTHER" id="PTHR11431">
    <property type="entry name" value="FERRITIN"/>
    <property type="match status" value="1"/>
</dbReference>
<evidence type="ECO:0000256" key="4">
    <source>
        <dbReference type="ARBA" id="ARBA00023002"/>
    </source>
</evidence>
<dbReference type="GO" id="GO:0005737">
    <property type="term" value="C:cytoplasm"/>
    <property type="evidence" value="ECO:0007669"/>
    <property type="project" value="TreeGrafter"/>
</dbReference>
<comment type="function">
    <text evidence="8">Stores iron in a soluble, non-toxic, readily available form. Important for iron homeostasis. Iron is taken up in the ferrous form and deposited as ferric hydroxides after oxidation.</text>
</comment>
<dbReference type="RefSeq" id="XP_044945381.1">
    <property type="nucleotide sequence ID" value="XM_045089446.1"/>
</dbReference>
<keyword evidence="3 7" id="KW-0479">Metal-binding</keyword>
<keyword evidence="12 13" id="KW-0812">Transmembrane</keyword>
<dbReference type="SUPFAM" id="SSF57630">
    <property type="entry name" value="GLA-domain"/>
    <property type="match status" value="1"/>
</dbReference>
<accession>A0A8U0SM36</accession>
<dbReference type="FunFam" id="4.10.740.10:FF:000001">
    <property type="entry name" value="vitamin K-dependent protein S"/>
    <property type="match status" value="1"/>
</dbReference>
<feature type="binding site" evidence="7">
    <location>
        <position position="201"/>
    </location>
    <ligand>
        <name>Fe cation</name>
        <dbReference type="ChEBI" id="CHEBI:24875"/>
        <label>1</label>
    </ligand>
</feature>
<dbReference type="InterPro" id="IPR001519">
    <property type="entry name" value="Ferritin"/>
</dbReference>
<evidence type="ECO:0000313" key="12">
    <source>
        <dbReference type="RefSeq" id="XP_044945380.1"/>
    </source>
</evidence>
<dbReference type="AlphaFoldDB" id="A0A8U0SM36"/>
<feature type="binding site" evidence="7">
    <location>
        <position position="156"/>
    </location>
    <ligand>
        <name>Fe cation</name>
        <dbReference type="ChEBI" id="CHEBI:24875"/>
        <label>1</label>
    </ligand>
</feature>
<dbReference type="InterPro" id="IPR012347">
    <property type="entry name" value="Ferritin-like"/>
</dbReference>
<dbReference type="InterPro" id="IPR009040">
    <property type="entry name" value="Ferritin-like_diiron"/>
</dbReference>
<keyword evidence="11" id="KW-1185">Reference proteome</keyword>
<reference evidence="12 13" key="1">
    <citation type="submission" date="2025-04" db="UniProtKB">
        <authorList>
            <consortium name="RefSeq"/>
        </authorList>
    </citation>
    <scope>IDENTIFICATION</scope>
    <source>
        <tissue evidence="12 13">Brain</tissue>
    </source>
</reference>
<dbReference type="FunFam" id="1.20.1260.10:FF:000016">
    <property type="entry name" value="Ferritin heavy chain"/>
    <property type="match status" value="1"/>
</dbReference>
<evidence type="ECO:0000259" key="9">
    <source>
        <dbReference type="PROSITE" id="PS50905"/>
    </source>
</evidence>
<dbReference type="InterPro" id="IPR000294">
    <property type="entry name" value="GLA_domain"/>
</dbReference>
<dbReference type="PRINTS" id="PR00001">
    <property type="entry name" value="GLABLOOD"/>
</dbReference>
<evidence type="ECO:0000256" key="2">
    <source>
        <dbReference type="ARBA" id="ARBA00022434"/>
    </source>
</evidence>
<dbReference type="GO" id="GO:0005509">
    <property type="term" value="F:calcium ion binding"/>
    <property type="evidence" value="ECO:0007669"/>
    <property type="project" value="InterPro"/>
</dbReference>
<dbReference type="GO" id="GO:0008198">
    <property type="term" value="F:ferrous iron binding"/>
    <property type="evidence" value="ECO:0007669"/>
    <property type="project" value="TreeGrafter"/>
</dbReference>
<dbReference type="InterPro" id="IPR008331">
    <property type="entry name" value="Ferritin_DPS_dom"/>
</dbReference>